<dbReference type="Proteomes" id="UP000186176">
    <property type="component" value="Unassembled WGS sequence"/>
</dbReference>
<dbReference type="AlphaFoldDB" id="A0A1J4MD94"/>
<dbReference type="RefSeq" id="XP_028873077.1">
    <property type="nucleotide sequence ID" value="XM_029020291.1"/>
</dbReference>
<evidence type="ECO:0000313" key="3">
    <source>
        <dbReference type="EMBL" id="OII70980.1"/>
    </source>
</evidence>
<keyword evidence="4" id="KW-1185">Reference proteome</keyword>
<evidence type="ECO:0000313" key="4">
    <source>
        <dbReference type="Proteomes" id="UP000186176"/>
    </source>
</evidence>
<feature type="compositionally biased region" description="Polar residues" evidence="1">
    <location>
        <begin position="195"/>
        <end position="209"/>
    </location>
</feature>
<dbReference type="EMBL" id="LRBP01000032">
    <property type="protein sequence ID" value="OII70980.1"/>
    <property type="molecule type" value="Genomic_DNA"/>
</dbReference>
<feature type="region of interest" description="Disordered" evidence="1">
    <location>
        <begin position="195"/>
        <end position="234"/>
    </location>
</feature>
<keyword evidence="2" id="KW-1133">Transmembrane helix</keyword>
<dbReference type="VEuPathDB" id="CryptoDB:cubi_03278"/>
<protein>
    <submittedName>
        <fullName evidence="3">Uncharacterized protein</fullName>
    </submittedName>
</protein>
<accession>A0A1J4MD94</accession>
<dbReference type="GeneID" id="39980070"/>
<organism evidence="3 4">
    <name type="scientific">Cryptosporidium ubiquitum</name>
    <dbReference type="NCBI Taxonomy" id="857276"/>
    <lineage>
        <taxon>Eukaryota</taxon>
        <taxon>Sar</taxon>
        <taxon>Alveolata</taxon>
        <taxon>Apicomplexa</taxon>
        <taxon>Conoidasida</taxon>
        <taxon>Coccidia</taxon>
        <taxon>Eucoccidiorida</taxon>
        <taxon>Eimeriorina</taxon>
        <taxon>Cryptosporidiidae</taxon>
        <taxon>Cryptosporidium</taxon>
    </lineage>
</organism>
<comment type="caution">
    <text evidence="3">The sequence shown here is derived from an EMBL/GenBank/DDBJ whole genome shotgun (WGS) entry which is preliminary data.</text>
</comment>
<dbReference type="OrthoDB" id="343972at2759"/>
<reference evidence="3 4" key="1">
    <citation type="submission" date="2016-10" db="EMBL/GenBank/DDBJ databases">
        <title>Reductive evolution of mitochondrial metabolism and differential evolution of invasion-related proteins in Cryptosporidium.</title>
        <authorList>
            <person name="Liu S."/>
            <person name="Roellig D.M."/>
            <person name="Guo Y."/>
            <person name="Li N."/>
            <person name="Frace M.A."/>
            <person name="Tang K."/>
            <person name="Zhang L."/>
            <person name="Feng Y."/>
            <person name="Xiao L."/>
        </authorList>
    </citation>
    <scope>NUCLEOTIDE SEQUENCE [LARGE SCALE GENOMIC DNA]</scope>
    <source>
        <strain evidence="3">39726</strain>
    </source>
</reference>
<gene>
    <name evidence="3" type="ORF">cubi_03278</name>
</gene>
<evidence type="ECO:0000256" key="1">
    <source>
        <dbReference type="SAM" id="MobiDB-lite"/>
    </source>
</evidence>
<feature type="transmembrane region" description="Helical" evidence="2">
    <location>
        <begin position="155"/>
        <end position="175"/>
    </location>
</feature>
<sequence>MVPQLISLFPPRIWSKIISRTHGRSLDVFKEYCCCTSSIKKALYIFISIWSGCLLAFNILILIICLRTFKSYPFFLKHLFPELSEASYVELYIIYILLYIISITNIIMGFIGFITAYTYSIIALKIYMVCNYLNIIKDIIFFIVIIILLNKWHIAFIYFICFFFLFLIFILFGILSSFVAENLLYIFEEERDENSTSQNTETVSDSTNSKNDENCNKDLEMAKDNESNDPTIQN</sequence>
<keyword evidence="2" id="KW-0812">Transmembrane</keyword>
<feature type="transmembrane region" description="Helical" evidence="2">
    <location>
        <begin position="89"/>
        <end position="114"/>
    </location>
</feature>
<feature type="transmembrane region" description="Helical" evidence="2">
    <location>
        <begin position="126"/>
        <end position="149"/>
    </location>
</feature>
<feature type="transmembrane region" description="Helical" evidence="2">
    <location>
        <begin position="43"/>
        <end position="69"/>
    </location>
</feature>
<evidence type="ECO:0000256" key="2">
    <source>
        <dbReference type="SAM" id="Phobius"/>
    </source>
</evidence>
<feature type="compositionally biased region" description="Basic and acidic residues" evidence="1">
    <location>
        <begin position="210"/>
        <end position="226"/>
    </location>
</feature>
<name>A0A1J4MD94_9CRYT</name>
<keyword evidence="2" id="KW-0472">Membrane</keyword>
<proteinExistence type="predicted"/>